<reference evidence="1" key="1">
    <citation type="submission" date="2021-02" db="EMBL/GenBank/DDBJ databases">
        <authorList>
            <person name="Nowell W R."/>
        </authorList>
    </citation>
    <scope>NUCLEOTIDE SEQUENCE</scope>
</reference>
<dbReference type="Proteomes" id="UP000663854">
    <property type="component" value="Unassembled WGS sequence"/>
</dbReference>
<dbReference type="EMBL" id="CAJNOL010002873">
    <property type="protein sequence ID" value="CAF1534226.1"/>
    <property type="molecule type" value="Genomic_DNA"/>
</dbReference>
<sequence length="123" mass="14362">MNTSSIHSYQLKSPSDELNSNSYSISTLRSLLSFTSFYSSPVTYFFAHVNSSYWIDRLDTTKTNTDPHTWRLQQPQIHKQQQQQQLNNQQIIPSIDIFDLQTATPSILHTIQFRYTLQSTIFI</sequence>
<dbReference type="AlphaFoldDB" id="A0A815A7Y2"/>
<comment type="caution">
    <text evidence="1">The sequence shown here is derived from an EMBL/GenBank/DDBJ whole genome shotgun (WGS) entry which is preliminary data.</text>
</comment>
<protein>
    <submittedName>
        <fullName evidence="1">Uncharacterized protein</fullName>
    </submittedName>
</protein>
<dbReference type="Proteomes" id="UP000663870">
    <property type="component" value="Unassembled WGS sequence"/>
</dbReference>
<evidence type="ECO:0000313" key="2">
    <source>
        <dbReference type="EMBL" id="CAF1534226.1"/>
    </source>
</evidence>
<dbReference type="EMBL" id="CAJNOH010001824">
    <property type="protein sequence ID" value="CAF1253499.1"/>
    <property type="molecule type" value="Genomic_DNA"/>
</dbReference>
<gene>
    <name evidence="2" type="ORF">JXQ802_LOCUS42466</name>
    <name evidence="1" type="ORF">PYM288_LOCUS27502</name>
</gene>
<accession>A0A815A7Y2</accession>
<proteinExistence type="predicted"/>
<evidence type="ECO:0000313" key="1">
    <source>
        <dbReference type="EMBL" id="CAF1253499.1"/>
    </source>
</evidence>
<evidence type="ECO:0000313" key="3">
    <source>
        <dbReference type="Proteomes" id="UP000663854"/>
    </source>
</evidence>
<name>A0A815A7Y2_9BILA</name>
<organism evidence="1 3">
    <name type="scientific">Rotaria sordida</name>
    <dbReference type="NCBI Taxonomy" id="392033"/>
    <lineage>
        <taxon>Eukaryota</taxon>
        <taxon>Metazoa</taxon>
        <taxon>Spiralia</taxon>
        <taxon>Gnathifera</taxon>
        <taxon>Rotifera</taxon>
        <taxon>Eurotatoria</taxon>
        <taxon>Bdelloidea</taxon>
        <taxon>Philodinida</taxon>
        <taxon>Philodinidae</taxon>
        <taxon>Rotaria</taxon>
    </lineage>
</organism>
<keyword evidence="4" id="KW-1185">Reference proteome</keyword>
<evidence type="ECO:0000313" key="4">
    <source>
        <dbReference type="Proteomes" id="UP000663870"/>
    </source>
</evidence>